<protein>
    <submittedName>
        <fullName evidence="1">Uncharacterized protein</fullName>
    </submittedName>
</protein>
<accession>A0ABU8N3S7</accession>
<name>A0ABU8N3S7_9PSEU</name>
<sequence>MTSEPAISVADLHHAYGSQTVLRGLVITAASWLWPQRLYATRTDR</sequence>
<dbReference type="EMBL" id="JBBEGL010000003">
    <property type="protein sequence ID" value="MEJ2887020.1"/>
    <property type="molecule type" value="Genomic_DNA"/>
</dbReference>
<organism evidence="1 2">
    <name type="scientific">Actinomycetospora aeridis</name>
    <dbReference type="NCBI Taxonomy" id="3129231"/>
    <lineage>
        <taxon>Bacteria</taxon>
        <taxon>Bacillati</taxon>
        <taxon>Actinomycetota</taxon>
        <taxon>Actinomycetes</taxon>
        <taxon>Pseudonocardiales</taxon>
        <taxon>Pseudonocardiaceae</taxon>
        <taxon>Actinomycetospora</taxon>
    </lineage>
</organism>
<dbReference type="RefSeq" id="WP_337713515.1">
    <property type="nucleotide sequence ID" value="NZ_JBBEGL010000003.1"/>
</dbReference>
<reference evidence="1 2" key="1">
    <citation type="submission" date="2024-03" db="EMBL/GenBank/DDBJ databases">
        <title>Actinomycetospora sp. OC33-EN06, a novel actinomycete isolated from wild orchid (Aerides multiflora).</title>
        <authorList>
            <person name="Suriyachadkun C."/>
        </authorList>
    </citation>
    <scope>NUCLEOTIDE SEQUENCE [LARGE SCALE GENOMIC DNA]</scope>
    <source>
        <strain evidence="1 2">OC33-EN06</strain>
    </source>
</reference>
<gene>
    <name evidence="1" type="ORF">WCD41_11240</name>
</gene>
<evidence type="ECO:0000313" key="2">
    <source>
        <dbReference type="Proteomes" id="UP001370100"/>
    </source>
</evidence>
<keyword evidence="2" id="KW-1185">Reference proteome</keyword>
<dbReference type="Proteomes" id="UP001370100">
    <property type="component" value="Unassembled WGS sequence"/>
</dbReference>
<proteinExistence type="predicted"/>
<evidence type="ECO:0000313" key="1">
    <source>
        <dbReference type="EMBL" id="MEJ2887020.1"/>
    </source>
</evidence>
<comment type="caution">
    <text evidence="1">The sequence shown here is derived from an EMBL/GenBank/DDBJ whole genome shotgun (WGS) entry which is preliminary data.</text>
</comment>